<feature type="compositionally biased region" description="Basic and acidic residues" evidence="1">
    <location>
        <begin position="541"/>
        <end position="576"/>
    </location>
</feature>
<accession>A0AAD6WSV1</accession>
<feature type="compositionally biased region" description="Basic and acidic residues" evidence="1">
    <location>
        <begin position="477"/>
        <end position="503"/>
    </location>
</feature>
<evidence type="ECO:0000313" key="3">
    <source>
        <dbReference type="Proteomes" id="UP001218188"/>
    </source>
</evidence>
<dbReference type="PANTHER" id="PTHR14383">
    <property type="entry name" value="SWAP-70 RECOMBINASE"/>
    <property type="match status" value="1"/>
</dbReference>
<feature type="region of interest" description="Disordered" evidence="1">
    <location>
        <begin position="463"/>
        <end position="680"/>
    </location>
</feature>
<feature type="region of interest" description="Disordered" evidence="1">
    <location>
        <begin position="114"/>
        <end position="167"/>
    </location>
</feature>
<evidence type="ECO:0000256" key="1">
    <source>
        <dbReference type="SAM" id="MobiDB-lite"/>
    </source>
</evidence>
<keyword evidence="3" id="KW-1185">Reference proteome</keyword>
<dbReference type="AlphaFoldDB" id="A0AAD6WSV1"/>
<feature type="compositionally biased region" description="Basic and acidic residues" evidence="1">
    <location>
        <begin position="583"/>
        <end position="627"/>
    </location>
</feature>
<protein>
    <submittedName>
        <fullName evidence="2">Uncharacterized protein</fullName>
    </submittedName>
</protein>
<sequence length="718" mass="79655">MSPVKTNKPPKKMFDLYDAADVPDIMPFPDLALVWTSKGQEIAVPKLNAHQQSWIHDVALRDTDFAGLQGKERLAFYNKVKGDALKAKAFQHMARPEDEAEEARLPALIASWKKAHTEKKKKKTSKKNDKGKAKGGADGGGDISDQGEDADKGQADDGGNVSDGEDQAARTGLLRGYRIAGWNRAIQKVISNKRTAVGEKAKKKDAGGEDEAPALQKLLGLATFTGRDKFRGDRHEEILELAHSLPGANMGGNFRRAEGILFAEEDKAVWDSAAASDEGVDWKERQSLVATGFQAMVSNLNASGKFCPFVAVMLTAWLDEHGEPQLDWVEAIPTGIHIPESFEKQNKRLVGSNLDAMYAWTAQPLKDSVATGSAQHAPTFPLTVEALDETAPKALALTVKTFLITSYEAAFGSHDIPWADIAQNAAEYYDNIRCPVLFTSTGLTELTRAQWDALATTLASTAGEGSSGFFRKAPAVPREEVRRQQEQEEEARRTEEEEARLKQEQAQAEAAEEARRKEEEAHLKEEEARLKQEQEEAQAAEEARRKEEEARLEQEQAEARAAEEARRKQSEAEQKARLQQAEEEARRKEEAARLKEEQEAEVRRKQAEAAEETRRKQADEAEQRARGPENGGKKRKAAAQLVPEDAGTERHTSRKRLTPEEAKLERQQKQAAEVATGKKPSYEYVQKSPVKAKAGGSKKRYFLPFTVVSGRTQDVRRT</sequence>
<dbReference type="EMBL" id="JARJCM010000286">
    <property type="protein sequence ID" value="KAJ7019689.1"/>
    <property type="molecule type" value="Genomic_DNA"/>
</dbReference>
<proteinExistence type="predicted"/>
<name>A0AAD6WSV1_9AGAR</name>
<feature type="compositionally biased region" description="Basic and acidic residues" evidence="1">
    <location>
        <begin position="512"/>
        <end position="534"/>
    </location>
</feature>
<feature type="compositionally biased region" description="Basic and acidic residues" evidence="1">
    <location>
        <begin position="647"/>
        <end position="668"/>
    </location>
</feature>
<comment type="caution">
    <text evidence="2">The sequence shown here is derived from an EMBL/GenBank/DDBJ whole genome shotgun (WGS) entry which is preliminary data.</text>
</comment>
<feature type="compositionally biased region" description="Basic residues" evidence="1">
    <location>
        <begin position="114"/>
        <end position="125"/>
    </location>
</feature>
<gene>
    <name evidence="2" type="ORF">C8F04DRAFT_1197469</name>
</gene>
<organism evidence="2 3">
    <name type="scientific">Mycena alexandri</name>
    <dbReference type="NCBI Taxonomy" id="1745969"/>
    <lineage>
        <taxon>Eukaryota</taxon>
        <taxon>Fungi</taxon>
        <taxon>Dikarya</taxon>
        <taxon>Basidiomycota</taxon>
        <taxon>Agaricomycotina</taxon>
        <taxon>Agaricomycetes</taxon>
        <taxon>Agaricomycetidae</taxon>
        <taxon>Agaricales</taxon>
        <taxon>Marasmiineae</taxon>
        <taxon>Mycenaceae</taxon>
        <taxon>Mycena</taxon>
    </lineage>
</organism>
<dbReference type="PANTHER" id="PTHR14383:SF7">
    <property type="entry name" value="PH DOMAIN-CONTAINING PROTEIN"/>
    <property type="match status" value="1"/>
</dbReference>
<dbReference type="Proteomes" id="UP001218188">
    <property type="component" value="Unassembled WGS sequence"/>
</dbReference>
<reference evidence="2" key="1">
    <citation type="submission" date="2023-03" db="EMBL/GenBank/DDBJ databases">
        <title>Massive genome expansion in bonnet fungi (Mycena s.s.) driven by repeated elements and novel gene families across ecological guilds.</title>
        <authorList>
            <consortium name="Lawrence Berkeley National Laboratory"/>
            <person name="Harder C.B."/>
            <person name="Miyauchi S."/>
            <person name="Viragh M."/>
            <person name="Kuo A."/>
            <person name="Thoen E."/>
            <person name="Andreopoulos B."/>
            <person name="Lu D."/>
            <person name="Skrede I."/>
            <person name="Drula E."/>
            <person name="Henrissat B."/>
            <person name="Morin E."/>
            <person name="Kohler A."/>
            <person name="Barry K."/>
            <person name="LaButti K."/>
            <person name="Morin E."/>
            <person name="Salamov A."/>
            <person name="Lipzen A."/>
            <person name="Mereny Z."/>
            <person name="Hegedus B."/>
            <person name="Baldrian P."/>
            <person name="Stursova M."/>
            <person name="Weitz H."/>
            <person name="Taylor A."/>
            <person name="Grigoriev I.V."/>
            <person name="Nagy L.G."/>
            <person name="Martin F."/>
            <person name="Kauserud H."/>
        </authorList>
    </citation>
    <scope>NUCLEOTIDE SEQUENCE</scope>
    <source>
        <strain evidence="2">CBHHK200</strain>
    </source>
</reference>
<evidence type="ECO:0000313" key="2">
    <source>
        <dbReference type="EMBL" id="KAJ7019689.1"/>
    </source>
</evidence>